<reference evidence="2 3" key="1">
    <citation type="journal article" date="2019" name="Nat. Ecol. Evol.">
        <title>Megaphylogeny resolves global patterns of mushroom evolution.</title>
        <authorList>
            <person name="Varga T."/>
            <person name="Krizsan K."/>
            <person name="Foldi C."/>
            <person name="Dima B."/>
            <person name="Sanchez-Garcia M."/>
            <person name="Sanchez-Ramirez S."/>
            <person name="Szollosi G.J."/>
            <person name="Szarkandi J.G."/>
            <person name="Papp V."/>
            <person name="Albert L."/>
            <person name="Andreopoulos W."/>
            <person name="Angelini C."/>
            <person name="Antonin V."/>
            <person name="Barry K.W."/>
            <person name="Bougher N.L."/>
            <person name="Buchanan P."/>
            <person name="Buyck B."/>
            <person name="Bense V."/>
            <person name="Catcheside P."/>
            <person name="Chovatia M."/>
            <person name="Cooper J."/>
            <person name="Damon W."/>
            <person name="Desjardin D."/>
            <person name="Finy P."/>
            <person name="Geml J."/>
            <person name="Haridas S."/>
            <person name="Hughes K."/>
            <person name="Justo A."/>
            <person name="Karasinski D."/>
            <person name="Kautmanova I."/>
            <person name="Kiss B."/>
            <person name="Kocsube S."/>
            <person name="Kotiranta H."/>
            <person name="LaButti K.M."/>
            <person name="Lechner B.E."/>
            <person name="Liimatainen K."/>
            <person name="Lipzen A."/>
            <person name="Lukacs Z."/>
            <person name="Mihaltcheva S."/>
            <person name="Morgado L.N."/>
            <person name="Niskanen T."/>
            <person name="Noordeloos M.E."/>
            <person name="Ohm R.A."/>
            <person name="Ortiz-Santana B."/>
            <person name="Ovrebo C."/>
            <person name="Racz N."/>
            <person name="Riley R."/>
            <person name="Savchenko A."/>
            <person name="Shiryaev A."/>
            <person name="Soop K."/>
            <person name="Spirin V."/>
            <person name="Szebenyi C."/>
            <person name="Tomsovsky M."/>
            <person name="Tulloss R.E."/>
            <person name="Uehling J."/>
            <person name="Grigoriev I.V."/>
            <person name="Vagvolgyi C."/>
            <person name="Papp T."/>
            <person name="Martin F.M."/>
            <person name="Miettinen O."/>
            <person name="Hibbett D.S."/>
            <person name="Nagy L.G."/>
        </authorList>
    </citation>
    <scope>NUCLEOTIDE SEQUENCE [LARGE SCALE GENOMIC DNA]</scope>
    <source>
        <strain evidence="2 3">CBS 121175</strain>
    </source>
</reference>
<protein>
    <submittedName>
        <fullName evidence="2">Uncharacterized protein</fullName>
    </submittedName>
</protein>
<dbReference type="OrthoDB" id="2844016at2759"/>
<keyword evidence="1" id="KW-0732">Signal</keyword>
<keyword evidence="3" id="KW-1185">Reference proteome</keyword>
<dbReference type="Proteomes" id="UP000307440">
    <property type="component" value="Unassembled WGS sequence"/>
</dbReference>
<evidence type="ECO:0000256" key="1">
    <source>
        <dbReference type="SAM" id="SignalP"/>
    </source>
</evidence>
<gene>
    <name evidence="2" type="ORF">FA15DRAFT_674970</name>
</gene>
<dbReference type="AlphaFoldDB" id="A0A5C3KFM4"/>
<name>A0A5C3KFM4_COPMA</name>
<dbReference type="EMBL" id="ML210374">
    <property type="protein sequence ID" value="TFK18851.1"/>
    <property type="molecule type" value="Genomic_DNA"/>
</dbReference>
<feature type="signal peptide" evidence="1">
    <location>
        <begin position="1"/>
        <end position="23"/>
    </location>
</feature>
<feature type="chain" id="PRO_5022885391" evidence="1">
    <location>
        <begin position="24"/>
        <end position="210"/>
    </location>
</feature>
<sequence>MKLSSILAAVFLSVFTLCMPVLSQSPGHHGRKFLDTLDYDFTFAAVNTSLPNANTTGAPLVLGYSGYTHGMAIYVTSTYYTYPYNSYPSLRLVKHALRAIDSRGEWSTNATIVRSRDSLVWISSTMYPYPEDNARIFSAEGCQSSQYPILTAYNISSLWSLCPYPGFRGQTQLVFNATTAGPPPLYDPALCYPVNINIVPAERATVTVPL</sequence>
<organism evidence="2 3">
    <name type="scientific">Coprinopsis marcescibilis</name>
    <name type="common">Agaric fungus</name>
    <name type="synonym">Psathyrella marcescibilis</name>
    <dbReference type="NCBI Taxonomy" id="230819"/>
    <lineage>
        <taxon>Eukaryota</taxon>
        <taxon>Fungi</taxon>
        <taxon>Dikarya</taxon>
        <taxon>Basidiomycota</taxon>
        <taxon>Agaricomycotina</taxon>
        <taxon>Agaricomycetes</taxon>
        <taxon>Agaricomycetidae</taxon>
        <taxon>Agaricales</taxon>
        <taxon>Agaricineae</taxon>
        <taxon>Psathyrellaceae</taxon>
        <taxon>Coprinopsis</taxon>
    </lineage>
</organism>
<accession>A0A5C3KFM4</accession>
<evidence type="ECO:0000313" key="2">
    <source>
        <dbReference type="EMBL" id="TFK18851.1"/>
    </source>
</evidence>
<proteinExistence type="predicted"/>
<evidence type="ECO:0000313" key="3">
    <source>
        <dbReference type="Proteomes" id="UP000307440"/>
    </source>
</evidence>